<name>W8BXL0_CERCA</name>
<evidence type="ECO:0000313" key="8">
    <source>
        <dbReference type="EMBL" id="CAD7004398.1"/>
    </source>
</evidence>
<reference evidence="8" key="3">
    <citation type="submission" date="2020-11" db="EMBL/GenBank/DDBJ databases">
        <authorList>
            <person name="Whitehead M."/>
        </authorList>
    </citation>
    <scope>NUCLEOTIDE SEQUENCE</scope>
    <source>
        <strain evidence="8">EGII</strain>
    </source>
</reference>
<protein>
    <recommendedName>
        <fullName evidence="6">Selenoprotein F</fullName>
    </recommendedName>
</protein>
<reference evidence="9" key="2">
    <citation type="journal article" date="2014" name="BMC Genomics">
        <title>A genomic perspective to assessing quality of mass-reared SIT flies used in Mediterranean fruit fly (Ceratitis capitata) eradication in California.</title>
        <authorList>
            <person name="Calla B."/>
            <person name="Hall B."/>
            <person name="Hou S."/>
            <person name="Geib S.M."/>
        </authorList>
    </citation>
    <scope>NUCLEOTIDE SEQUENCE</scope>
</reference>
<evidence type="ECO:0000256" key="1">
    <source>
        <dbReference type="ARBA" id="ARBA00004319"/>
    </source>
</evidence>
<proteinExistence type="evidence at transcript level"/>
<dbReference type="GO" id="GO:0016491">
    <property type="term" value="F:oxidoreductase activity"/>
    <property type="evidence" value="ECO:0007669"/>
    <property type="project" value="TreeGrafter"/>
</dbReference>
<comment type="subcellular location">
    <subcellularLocation>
        <location evidence="1">Endoplasmic reticulum lumen</location>
    </subcellularLocation>
</comment>
<organism evidence="9">
    <name type="scientific">Ceratitis capitata</name>
    <name type="common">Mediterranean fruit fly</name>
    <name type="synonym">Tephritis capitata</name>
    <dbReference type="NCBI Taxonomy" id="7213"/>
    <lineage>
        <taxon>Eukaryota</taxon>
        <taxon>Metazoa</taxon>
        <taxon>Ecdysozoa</taxon>
        <taxon>Arthropoda</taxon>
        <taxon>Hexapoda</taxon>
        <taxon>Insecta</taxon>
        <taxon>Pterygota</taxon>
        <taxon>Neoptera</taxon>
        <taxon>Endopterygota</taxon>
        <taxon>Diptera</taxon>
        <taxon>Brachycera</taxon>
        <taxon>Muscomorpha</taxon>
        <taxon>Tephritoidea</taxon>
        <taxon>Tephritidae</taxon>
        <taxon>Ceratitis</taxon>
        <taxon>Ceratitis</taxon>
    </lineage>
</organism>
<evidence type="ECO:0000256" key="4">
    <source>
        <dbReference type="ARBA" id="ARBA00022824"/>
    </source>
</evidence>
<evidence type="ECO:0000259" key="7">
    <source>
        <dbReference type="Pfam" id="PF08806"/>
    </source>
</evidence>
<evidence type="ECO:0000313" key="10">
    <source>
        <dbReference type="Proteomes" id="UP000606786"/>
    </source>
</evidence>
<feature type="domain" description="Selenoprotein F/M" evidence="7">
    <location>
        <begin position="38"/>
        <end position="112"/>
    </location>
</feature>
<dbReference type="Gene3D" id="3.40.30.50">
    <property type="entry name" value="Sep15/SelM thioredoxin-like domain, active-site redox motif"/>
    <property type="match status" value="1"/>
</dbReference>
<dbReference type="GO" id="GO:0051084">
    <property type="term" value="P:'de novo' post-translational protein folding"/>
    <property type="evidence" value="ECO:0007669"/>
    <property type="project" value="UniProtKB-ARBA"/>
</dbReference>
<evidence type="ECO:0000256" key="5">
    <source>
        <dbReference type="ARBA" id="ARBA00022933"/>
    </source>
</evidence>
<dbReference type="InterPro" id="IPR039992">
    <property type="entry name" value="Sep15_SelM"/>
</dbReference>
<dbReference type="EMBL" id="GAMC01002523">
    <property type="protein sequence ID" value="JAC04033.1"/>
    <property type="molecule type" value="mRNA"/>
</dbReference>
<keyword evidence="3" id="KW-0732">Signal</keyword>
<dbReference type="Pfam" id="PF08806">
    <property type="entry name" value="Sep15_SelM"/>
    <property type="match status" value="1"/>
</dbReference>
<keyword evidence="5" id="KW-0712">Selenocysteine</keyword>
<dbReference type="OrthoDB" id="1910009at2759"/>
<evidence type="ECO:0000256" key="2">
    <source>
        <dbReference type="ARBA" id="ARBA00005742"/>
    </source>
</evidence>
<dbReference type="InterPro" id="IPR038219">
    <property type="entry name" value="Sep15/SelM_sf"/>
</dbReference>
<dbReference type="Proteomes" id="UP000606786">
    <property type="component" value="Unassembled WGS sequence"/>
</dbReference>
<gene>
    <name evidence="9" type="primary">SEP15</name>
    <name evidence="8" type="ORF">CCAP1982_LOCUS12808</name>
</gene>
<keyword evidence="10" id="KW-1185">Reference proteome</keyword>
<evidence type="ECO:0000256" key="6">
    <source>
        <dbReference type="ARBA" id="ARBA00040775"/>
    </source>
</evidence>
<dbReference type="InterPro" id="IPR014912">
    <property type="entry name" value="Sep15_SelM_dom"/>
</dbReference>
<reference evidence="9" key="1">
    <citation type="submission" date="2013-07" db="EMBL/GenBank/DDBJ databases">
        <authorList>
            <person name="Geib S."/>
        </authorList>
    </citation>
    <scope>NUCLEOTIDE SEQUENCE</scope>
</reference>
<dbReference type="EMBL" id="CAJHJT010000034">
    <property type="protein sequence ID" value="CAD7004398.1"/>
    <property type="molecule type" value="Genomic_DNA"/>
</dbReference>
<dbReference type="PANTHER" id="PTHR13077">
    <property type="entry name" value="SELENOPROTEIN F"/>
    <property type="match status" value="1"/>
</dbReference>
<comment type="similarity">
    <text evidence="2">Belongs to the selenoprotein M/F family.</text>
</comment>
<dbReference type="AlphaFoldDB" id="W8BXL0"/>
<sequence length="141" mass="16060">MCSSCEKLDDFGLEAIKTHCKECCTPDKQPAVQRRWPKAILEVCTCKFRAYPQIEAFIKSGRPAKYSNLQIKYMRGLDPVVKLLDSSGNVQETLSITKWNTDTVDEFFETHLEKPAGKNSGKSAYSVVEEEDNDYLETNRI</sequence>
<accession>W8BXL0</accession>
<dbReference type="InterPro" id="IPR036249">
    <property type="entry name" value="Thioredoxin-like_sf"/>
</dbReference>
<dbReference type="GO" id="GO:0005788">
    <property type="term" value="C:endoplasmic reticulum lumen"/>
    <property type="evidence" value="ECO:0007669"/>
    <property type="project" value="UniProtKB-SubCell"/>
</dbReference>
<dbReference type="FunFam" id="3.40.30.50:FF:000001">
    <property type="entry name" value="15 kDa selenoprotein"/>
    <property type="match status" value="1"/>
</dbReference>
<dbReference type="SUPFAM" id="SSF52833">
    <property type="entry name" value="Thioredoxin-like"/>
    <property type="match status" value="1"/>
</dbReference>
<keyword evidence="4" id="KW-0256">Endoplasmic reticulum</keyword>
<dbReference type="PANTHER" id="PTHR13077:SF6">
    <property type="entry name" value="SELENOPROTEIN F"/>
    <property type="match status" value="1"/>
</dbReference>
<evidence type="ECO:0000313" key="9">
    <source>
        <dbReference type="EMBL" id="JAC04033.1"/>
    </source>
</evidence>
<evidence type="ECO:0000256" key="3">
    <source>
        <dbReference type="ARBA" id="ARBA00022729"/>
    </source>
</evidence>